<evidence type="ECO:0000256" key="4">
    <source>
        <dbReference type="ARBA" id="ARBA00022741"/>
    </source>
</evidence>
<dbReference type="RefSeq" id="WP_086573962.1">
    <property type="nucleotide sequence ID" value="NZ_NGFP01000078.1"/>
</dbReference>
<dbReference type="GO" id="GO:0005886">
    <property type="term" value="C:plasma membrane"/>
    <property type="evidence" value="ECO:0007669"/>
    <property type="project" value="UniProtKB-SubCell"/>
</dbReference>
<dbReference type="EMBL" id="NGFP01000078">
    <property type="protein sequence ID" value="OUC95552.1"/>
    <property type="molecule type" value="Genomic_DNA"/>
</dbReference>
<evidence type="ECO:0000256" key="8">
    <source>
        <dbReference type="SAM" id="Phobius"/>
    </source>
</evidence>
<dbReference type="Pfam" id="PF18967">
    <property type="entry name" value="PycTM"/>
    <property type="match status" value="1"/>
</dbReference>
<evidence type="ECO:0000256" key="5">
    <source>
        <dbReference type="ARBA" id="ARBA00022989"/>
    </source>
</evidence>
<keyword evidence="11" id="KW-1185">Reference proteome</keyword>
<dbReference type="InterPro" id="IPR043760">
    <property type="entry name" value="PycTM_dom"/>
</dbReference>
<feature type="domain" description="Pycsar effector protein" evidence="9">
    <location>
        <begin position="21"/>
        <end position="164"/>
    </location>
</feature>
<proteinExistence type="predicted"/>
<dbReference type="GO" id="GO:0000166">
    <property type="term" value="F:nucleotide binding"/>
    <property type="evidence" value="ECO:0007669"/>
    <property type="project" value="UniProtKB-KW"/>
</dbReference>
<sequence length="167" mass="17757">MTATERGDTAGTGMNDLSGSLELTRQEIARADIKATALLTITGIGFTAFSAAAAGAVAAPVQGAARWLTIGALAGVTVVAELLLLVLRPQMSQDLSSRHYFGHWRKYLMSPDELATELGADLKQAKLLVQLSDIAWRKYRLIRISVDSLMLALPLIAAAVAVTLISH</sequence>
<comment type="subcellular location">
    <subcellularLocation>
        <location evidence="1">Cell membrane</location>
    </subcellularLocation>
</comment>
<organism evidence="10 11">
    <name type="scientific">Streptosporangium minutum</name>
    <dbReference type="NCBI Taxonomy" id="569862"/>
    <lineage>
        <taxon>Bacteria</taxon>
        <taxon>Bacillati</taxon>
        <taxon>Actinomycetota</taxon>
        <taxon>Actinomycetes</taxon>
        <taxon>Streptosporangiales</taxon>
        <taxon>Streptosporangiaceae</taxon>
        <taxon>Streptosporangium</taxon>
    </lineage>
</organism>
<evidence type="ECO:0000256" key="1">
    <source>
        <dbReference type="ARBA" id="ARBA00004236"/>
    </source>
</evidence>
<dbReference type="Proteomes" id="UP000194761">
    <property type="component" value="Unassembled WGS sequence"/>
</dbReference>
<keyword evidence="6" id="KW-0051">Antiviral defense</keyword>
<keyword evidence="4" id="KW-0547">Nucleotide-binding</keyword>
<keyword evidence="2" id="KW-1003">Cell membrane</keyword>
<keyword evidence="7 8" id="KW-0472">Membrane</keyword>
<protein>
    <recommendedName>
        <fullName evidence="9">Pycsar effector protein domain-containing protein</fullName>
    </recommendedName>
</protein>
<evidence type="ECO:0000256" key="6">
    <source>
        <dbReference type="ARBA" id="ARBA00023118"/>
    </source>
</evidence>
<feature type="transmembrane region" description="Helical" evidence="8">
    <location>
        <begin position="144"/>
        <end position="165"/>
    </location>
</feature>
<feature type="transmembrane region" description="Helical" evidence="8">
    <location>
        <begin position="64"/>
        <end position="87"/>
    </location>
</feature>
<evidence type="ECO:0000256" key="2">
    <source>
        <dbReference type="ARBA" id="ARBA00022475"/>
    </source>
</evidence>
<evidence type="ECO:0000313" key="10">
    <source>
        <dbReference type="EMBL" id="OUC95552.1"/>
    </source>
</evidence>
<comment type="caution">
    <text evidence="10">The sequence shown here is derived from an EMBL/GenBank/DDBJ whole genome shotgun (WGS) entry which is preliminary data.</text>
</comment>
<reference evidence="10 11" key="1">
    <citation type="submission" date="2017-05" db="EMBL/GenBank/DDBJ databases">
        <title>Biotechnological potential of actinobacteria isolated from South African environments.</title>
        <authorList>
            <person name="Le Roes-Hill M."/>
            <person name="Prins A."/>
            <person name="Durrell K.A."/>
        </authorList>
    </citation>
    <scope>NUCLEOTIDE SEQUENCE [LARGE SCALE GENOMIC DNA]</scope>
    <source>
        <strain evidence="10">M26</strain>
    </source>
</reference>
<evidence type="ECO:0000256" key="7">
    <source>
        <dbReference type="ARBA" id="ARBA00023136"/>
    </source>
</evidence>
<evidence type="ECO:0000259" key="9">
    <source>
        <dbReference type="Pfam" id="PF18967"/>
    </source>
</evidence>
<feature type="transmembrane region" description="Helical" evidence="8">
    <location>
        <begin position="35"/>
        <end position="58"/>
    </location>
</feature>
<evidence type="ECO:0000256" key="3">
    <source>
        <dbReference type="ARBA" id="ARBA00022692"/>
    </source>
</evidence>
<evidence type="ECO:0000313" key="11">
    <source>
        <dbReference type="Proteomes" id="UP000194761"/>
    </source>
</evidence>
<gene>
    <name evidence="10" type="ORF">CA984_18315</name>
</gene>
<keyword evidence="3 8" id="KW-0812">Transmembrane</keyword>
<keyword evidence="5 8" id="KW-1133">Transmembrane helix</keyword>
<name>A0A243RMS7_9ACTN</name>
<accession>A0A243RMS7</accession>
<dbReference type="GO" id="GO:0051607">
    <property type="term" value="P:defense response to virus"/>
    <property type="evidence" value="ECO:0007669"/>
    <property type="project" value="UniProtKB-KW"/>
</dbReference>
<dbReference type="AlphaFoldDB" id="A0A243RMS7"/>